<evidence type="ECO:0000313" key="2">
    <source>
        <dbReference type="Proteomes" id="UP001143370"/>
    </source>
</evidence>
<proteinExistence type="predicted"/>
<dbReference type="AlphaFoldDB" id="A0A9W6JBU6"/>
<sequence length="209" mass="23205">MARHSTLAMAEMAVHVPRGHAAYWAIIREFDAQGPWCVSDVDGQSNAGRREVSAYVSRLVRAGLAHVVEHRRKGPTPVPYYRLLDRRTEAPRLRRDGSECQPTANEQMWRAMRSLATFDAKEIAFAASTDVVTVNEVAAKDYIKRLAGAGYLVVVQEAKAGRKGRPAIWRLKPAMNTGPLPPLIMRTKFVWDANRQVVMGPAATAEEVV</sequence>
<comment type="caution">
    <text evidence="1">The sequence shown here is derived from an EMBL/GenBank/DDBJ whole genome shotgun (WGS) entry which is preliminary data.</text>
</comment>
<name>A0A9W6JBU6_9HYPH</name>
<reference evidence="1" key="2">
    <citation type="submission" date="2023-01" db="EMBL/GenBank/DDBJ databases">
        <authorList>
            <person name="Sun Q."/>
            <person name="Evtushenko L."/>
        </authorList>
    </citation>
    <scope>NUCLEOTIDE SEQUENCE</scope>
    <source>
        <strain evidence="1">VKM B-2484</strain>
    </source>
</reference>
<protein>
    <submittedName>
        <fullName evidence="1">Uncharacterized protein</fullName>
    </submittedName>
</protein>
<accession>A0A9W6JBU6</accession>
<evidence type="ECO:0000313" key="1">
    <source>
        <dbReference type="EMBL" id="GLK74700.1"/>
    </source>
</evidence>
<keyword evidence="2" id="KW-1185">Reference proteome</keyword>
<dbReference type="EMBL" id="BSFJ01000054">
    <property type="protein sequence ID" value="GLK74700.1"/>
    <property type="molecule type" value="Genomic_DNA"/>
</dbReference>
<reference evidence="1" key="1">
    <citation type="journal article" date="2014" name="Int. J. Syst. Evol. Microbiol.">
        <title>Complete genome sequence of Corynebacterium casei LMG S-19264T (=DSM 44701T), isolated from a smear-ripened cheese.</title>
        <authorList>
            <consortium name="US DOE Joint Genome Institute (JGI-PGF)"/>
            <person name="Walter F."/>
            <person name="Albersmeier A."/>
            <person name="Kalinowski J."/>
            <person name="Ruckert C."/>
        </authorList>
    </citation>
    <scope>NUCLEOTIDE SEQUENCE</scope>
    <source>
        <strain evidence="1">VKM B-2484</strain>
    </source>
</reference>
<dbReference type="Proteomes" id="UP001143370">
    <property type="component" value="Unassembled WGS sequence"/>
</dbReference>
<gene>
    <name evidence="1" type="ORF">GCM10017643_48190</name>
</gene>
<organism evidence="1 2">
    <name type="scientific">Ancylobacter dichloromethanicus</name>
    <dbReference type="NCBI Taxonomy" id="518825"/>
    <lineage>
        <taxon>Bacteria</taxon>
        <taxon>Pseudomonadati</taxon>
        <taxon>Pseudomonadota</taxon>
        <taxon>Alphaproteobacteria</taxon>
        <taxon>Hyphomicrobiales</taxon>
        <taxon>Xanthobacteraceae</taxon>
        <taxon>Ancylobacter</taxon>
    </lineage>
</organism>